<dbReference type="OrthoDB" id="123525at2"/>
<protein>
    <submittedName>
        <fullName evidence="1">Uncharacterized protein</fullName>
    </submittedName>
</protein>
<proteinExistence type="predicted"/>
<evidence type="ECO:0000313" key="1">
    <source>
        <dbReference type="EMBL" id="RIE17138.1"/>
    </source>
</evidence>
<accession>A0A398DY87</accession>
<organism evidence="1 2">
    <name type="scientific">Candidatus Cryosericum septentrionale</name>
    <dbReference type="NCBI Taxonomy" id="2290913"/>
    <lineage>
        <taxon>Bacteria</taxon>
        <taxon>Pseudomonadati</taxon>
        <taxon>Caldisericota/Cryosericota group</taxon>
        <taxon>Candidatus Cryosericota</taxon>
        <taxon>Candidatus Cryosericia</taxon>
        <taxon>Candidatus Cryosericales</taxon>
        <taxon>Candidatus Cryosericaceae</taxon>
        <taxon>Candidatus Cryosericum</taxon>
    </lineage>
</organism>
<dbReference type="EMBL" id="QXIY01000012">
    <property type="protein sequence ID" value="RIE17138.1"/>
    <property type="molecule type" value="Genomic_DNA"/>
</dbReference>
<name>A0A398DY87_9BACT</name>
<gene>
    <name evidence="1" type="ORF">SMC1_03125</name>
</gene>
<sequence length="165" mass="17979">MKGANRIRTMQDALALYHELGLSCYPTVFMEKRCMPGVGWRVYQQRVPMGEELGLWHYNYSQDNGGPGYGIAIPTGYGTGSIVPYAVDSDHEVPESIERCHTTTIEHEGRGPCFVFNGPPGMGPAKLVVNIDGTEVELKGMGGSFTAPFSIYENGTPYHCCPGQG</sequence>
<dbReference type="AlphaFoldDB" id="A0A398DY87"/>
<reference evidence="1 2" key="1">
    <citation type="submission" date="2018-09" db="EMBL/GenBank/DDBJ databases">
        <title>Discovery and Ecogenomic Context for Candidatus Cryosericales, a Global Caldiserica Order Active in Thawing Permafrost.</title>
        <authorList>
            <person name="Martinez M.A."/>
            <person name="Woodcroft B.J."/>
            <person name="Ignacio Espinoza J.C."/>
            <person name="Zayed A."/>
            <person name="Singleton C.M."/>
            <person name="Boyd J."/>
            <person name="Li Y.-F."/>
            <person name="Purvine S."/>
            <person name="Maughan H."/>
            <person name="Hodgkins S.B."/>
            <person name="Anderson D."/>
            <person name="Sederholm M."/>
            <person name="Temperton B."/>
            <person name="Saleska S.R."/>
            <person name="Tyson G.W."/>
            <person name="Rich V.I."/>
        </authorList>
    </citation>
    <scope>NUCLEOTIDE SEQUENCE [LARGE SCALE GENOMIC DNA]</scope>
    <source>
        <strain evidence="1 2">SMC1</strain>
    </source>
</reference>
<evidence type="ECO:0000313" key="2">
    <source>
        <dbReference type="Proteomes" id="UP000266113"/>
    </source>
</evidence>
<keyword evidence="2" id="KW-1185">Reference proteome</keyword>
<dbReference type="Proteomes" id="UP000266113">
    <property type="component" value="Unassembled WGS sequence"/>
</dbReference>
<dbReference type="RefSeq" id="WP_119085348.1">
    <property type="nucleotide sequence ID" value="NZ_QXIY01000012.1"/>
</dbReference>
<comment type="caution">
    <text evidence="1">The sequence shown here is derived from an EMBL/GenBank/DDBJ whole genome shotgun (WGS) entry which is preliminary data.</text>
</comment>